<organism evidence="9 10">
    <name type="scientific">Candidatus Onthocola gallistercoris</name>
    <dbReference type="NCBI Taxonomy" id="2840876"/>
    <lineage>
        <taxon>Bacteria</taxon>
        <taxon>Bacillati</taxon>
        <taxon>Bacillota</taxon>
        <taxon>Bacilli</taxon>
        <taxon>Candidatus Onthocola</taxon>
    </lineage>
</organism>
<evidence type="ECO:0000256" key="3">
    <source>
        <dbReference type="ARBA" id="ARBA00022801"/>
    </source>
</evidence>
<dbReference type="AlphaFoldDB" id="A0A9D1HH02"/>
<dbReference type="PANTHER" id="PTHR30008:SF0">
    <property type="entry name" value="EXODEOXYRIBONUCLEASE 7 LARGE SUBUNIT"/>
    <property type="match status" value="1"/>
</dbReference>
<dbReference type="InterPro" id="IPR025824">
    <property type="entry name" value="OB-fold_nuc-bd_dom"/>
</dbReference>
<evidence type="ECO:0000256" key="4">
    <source>
        <dbReference type="ARBA" id="ARBA00022839"/>
    </source>
</evidence>
<evidence type="ECO:0000256" key="6">
    <source>
        <dbReference type="RuleBase" id="RU004355"/>
    </source>
</evidence>
<comment type="subcellular location">
    <subcellularLocation>
        <location evidence="5 6">Cytoplasm</location>
    </subcellularLocation>
</comment>
<proteinExistence type="inferred from homology"/>
<reference evidence="9" key="1">
    <citation type="submission" date="2020-10" db="EMBL/GenBank/DDBJ databases">
        <authorList>
            <person name="Gilroy R."/>
        </authorList>
    </citation>
    <scope>NUCLEOTIDE SEQUENCE</scope>
    <source>
        <strain evidence="9">CHK187-14744</strain>
    </source>
</reference>
<evidence type="ECO:0000259" key="8">
    <source>
        <dbReference type="Pfam" id="PF13742"/>
    </source>
</evidence>
<dbReference type="GO" id="GO:0006308">
    <property type="term" value="P:DNA catabolic process"/>
    <property type="evidence" value="ECO:0007669"/>
    <property type="project" value="UniProtKB-UniRule"/>
</dbReference>
<dbReference type="HAMAP" id="MF_00378">
    <property type="entry name" value="Exonuc_7_L"/>
    <property type="match status" value="1"/>
</dbReference>
<comment type="subunit">
    <text evidence="5">Heterooligomer composed of large and small subunits.</text>
</comment>
<dbReference type="InterPro" id="IPR003753">
    <property type="entry name" value="Exonuc_VII_L"/>
</dbReference>
<gene>
    <name evidence="5 9" type="primary">xseA</name>
    <name evidence="9" type="ORF">IAB63_02155</name>
</gene>
<accession>A0A9D1HH02</accession>
<dbReference type="PANTHER" id="PTHR30008">
    <property type="entry name" value="EXODEOXYRIBONUCLEASE 7 LARGE SUBUNIT"/>
    <property type="match status" value="1"/>
</dbReference>
<evidence type="ECO:0000259" key="7">
    <source>
        <dbReference type="Pfam" id="PF02601"/>
    </source>
</evidence>
<dbReference type="Pfam" id="PF13742">
    <property type="entry name" value="tRNA_anti_2"/>
    <property type="match status" value="1"/>
</dbReference>
<name>A0A9D1HH02_9FIRM</name>
<comment type="similarity">
    <text evidence="5 6">Belongs to the XseA family.</text>
</comment>
<protein>
    <recommendedName>
        <fullName evidence="5">Exodeoxyribonuclease 7 large subunit</fullName>
        <ecNumber evidence="5">3.1.11.6</ecNumber>
    </recommendedName>
    <alternativeName>
        <fullName evidence="5">Exodeoxyribonuclease VII large subunit</fullName>
        <shortName evidence="5">Exonuclease VII large subunit</shortName>
    </alternativeName>
</protein>
<dbReference type="InterPro" id="IPR020579">
    <property type="entry name" value="Exonuc_VII_lsu_C"/>
</dbReference>
<dbReference type="Pfam" id="PF02601">
    <property type="entry name" value="Exonuc_VII_L"/>
    <property type="match status" value="1"/>
</dbReference>
<dbReference type="GO" id="GO:0003676">
    <property type="term" value="F:nucleic acid binding"/>
    <property type="evidence" value="ECO:0007669"/>
    <property type="project" value="InterPro"/>
</dbReference>
<dbReference type="CDD" id="cd04489">
    <property type="entry name" value="ExoVII_LU_OBF"/>
    <property type="match status" value="1"/>
</dbReference>
<feature type="domain" description="Exonuclease VII large subunit C-terminal" evidence="7">
    <location>
        <begin position="123"/>
        <end position="338"/>
    </location>
</feature>
<evidence type="ECO:0000256" key="2">
    <source>
        <dbReference type="ARBA" id="ARBA00022722"/>
    </source>
</evidence>
<evidence type="ECO:0000256" key="5">
    <source>
        <dbReference type="HAMAP-Rule" id="MF_00378"/>
    </source>
</evidence>
<sequence length="405" mass="46177">MKNIYSVSQVNAYIKSLMSEDYFLNQIYVRGEVSNCKYHPSGHIYFTLKDHQGAIGCVMFASARRGLAFAMREGMQVIIYGYVGVYERDGRYQLYAREIERVGEGELYREYEKLKRFLKQKGYFDKAHKKSIPRYARRIGIVTASSGAAIQDIINVSRRRDPGIQLILSPAKVQGEGAAASVAAAIRRLDQSGVDVMIVGRGGGSLEELWAFNEEAVARAVYECHTPVISAVGHETDVTLIDFVADMRAPTPSAAAELAVTDMTEIQKRIDDREESLRRQMIYKLDRYRQRLALCRLRLGHQSPRSRIDDYRQRLADHEITLREGMKRQLERCRQRLALYCERLGGLSPLKQLERGYSVVTDEVGRTISSVEQIRVDQDIHIRMTDGKLKARICGIEPEKTEQDK</sequence>
<keyword evidence="2 5" id="KW-0540">Nuclease</keyword>
<feature type="domain" description="OB-fold nucleic acid binding" evidence="8">
    <location>
        <begin position="5"/>
        <end position="100"/>
    </location>
</feature>
<dbReference type="EC" id="3.1.11.6" evidence="5"/>
<evidence type="ECO:0000256" key="1">
    <source>
        <dbReference type="ARBA" id="ARBA00022490"/>
    </source>
</evidence>
<comment type="catalytic activity">
    <reaction evidence="5 6">
        <text>Exonucleolytic cleavage in either 5'- to 3'- or 3'- to 5'-direction to yield nucleoside 5'-phosphates.</text>
        <dbReference type="EC" id="3.1.11.6"/>
    </reaction>
</comment>
<dbReference type="GO" id="GO:0009318">
    <property type="term" value="C:exodeoxyribonuclease VII complex"/>
    <property type="evidence" value="ECO:0007669"/>
    <property type="project" value="UniProtKB-UniRule"/>
</dbReference>
<dbReference type="EMBL" id="DVLT01000014">
    <property type="protein sequence ID" value="HIU02037.1"/>
    <property type="molecule type" value="Genomic_DNA"/>
</dbReference>
<comment type="function">
    <text evidence="5">Bidirectionally degrades single-stranded DNA into large acid-insoluble oligonucleotides, which are then degraded further into small acid-soluble oligonucleotides.</text>
</comment>
<dbReference type="Gene3D" id="2.40.50.1010">
    <property type="match status" value="1"/>
</dbReference>
<evidence type="ECO:0000313" key="9">
    <source>
        <dbReference type="EMBL" id="HIU02037.1"/>
    </source>
</evidence>
<dbReference type="GO" id="GO:0008855">
    <property type="term" value="F:exodeoxyribonuclease VII activity"/>
    <property type="evidence" value="ECO:0007669"/>
    <property type="project" value="UniProtKB-UniRule"/>
</dbReference>
<evidence type="ECO:0000313" key="10">
    <source>
        <dbReference type="Proteomes" id="UP000824164"/>
    </source>
</evidence>
<dbReference type="Proteomes" id="UP000824164">
    <property type="component" value="Unassembled WGS sequence"/>
</dbReference>
<keyword evidence="1 5" id="KW-0963">Cytoplasm</keyword>
<comment type="caution">
    <text evidence="9">The sequence shown here is derived from an EMBL/GenBank/DDBJ whole genome shotgun (WGS) entry which is preliminary data.</text>
</comment>
<reference evidence="9" key="2">
    <citation type="journal article" date="2021" name="PeerJ">
        <title>Extensive microbial diversity within the chicken gut microbiome revealed by metagenomics and culture.</title>
        <authorList>
            <person name="Gilroy R."/>
            <person name="Ravi A."/>
            <person name="Getino M."/>
            <person name="Pursley I."/>
            <person name="Horton D.L."/>
            <person name="Alikhan N.F."/>
            <person name="Baker D."/>
            <person name="Gharbi K."/>
            <person name="Hall N."/>
            <person name="Watson M."/>
            <person name="Adriaenssens E.M."/>
            <person name="Foster-Nyarko E."/>
            <person name="Jarju S."/>
            <person name="Secka A."/>
            <person name="Antonio M."/>
            <person name="Oren A."/>
            <person name="Chaudhuri R.R."/>
            <person name="La Ragione R."/>
            <person name="Hildebrand F."/>
            <person name="Pallen M.J."/>
        </authorList>
    </citation>
    <scope>NUCLEOTIDE SEQUENCE</scope>
    <source>
        <strain evidence="9">CHK187-14744</strain>
    </source>
</reference>
<dbReference type="GO" id="GO:0005737">
    <property type="term" value="C:cytoplasm"/>
    <property type="evidence" value="ECO:0007669"/>
    <property type="project" value="UniProtKB-SubCell"/>
</dbReference>
<keyword evidence="4 5" id="KW-0269">Exonuclease</keyword>
<dbReference type="NCBIfam" id="TIGR00237">
    <property type="entry name" value="xseA"/>
    <property type="match status" value="1"/>
</dbReference>
<keyword evidence="3 5" id="KW-0378">Hydrolase</keyword>